<dbReference type="Gene3D" id="1.20.120.1750">
    <property type="match status" value="1"/>
</dbReference>
<dbReference type="InterPro" id="IPR044066">
    <property type="entry name" value="TRIAD_supradom"/>
</dbReference>
<keyword evidence="8" id="KW-0862">Zinc</keyword>
<evidence type="ECO:0000256" key="6">
    <source>
        <dbReference type="ARBA" id="ARBA00022771"/>
    </source>
</evidence>
<keyword evidence="6" id="KW-0863">Zinc-finger</keyword>
<sequence length="203" mass="23325">MDLYECLFCCETENRNYCKITSKCTHKIVICVECVNKIIEKSINEKQSIEITCPTPGCNKSMDRNDVLNIATKEIFERYDELSYKHAIQKIPEFRWCQAFCGSGQVHEGKDPLFICEGCGAKSCYVHEVIWHEDQTCEQYEKSISRSDSATKAYLSNTKRCPGCNIYIEKVNGCDTMKCECKCIFCMICLHKYPGHKPTCIRG</sequence>
<evidence type="ECO:0000313" key="11">
    <source>
        <dbReference type="Proteomes" id="UP000022910"/>
    </source>
</evidence>
<organism evidence="10 11">
    <name type="scientific">Rhizophagus irregularis (strain DAOM 197198w)</name>
    <name type="common">Glomus intraradices</name>
    <dbReference type="NCBI Taxonomy" id="1432141"/>
    <lineage>
        <taxon>Eukaryota</taxon>
        <taxon>Fungi</taxon>
        <taxon>Fungi incertae sedis</taxon>
        <taxon>Mucoromycota</taxon>
        <taxon>Glomeromycotina</taxon>
        <taxon>Glomeromycetes</taxon>
        <taxon>Glomerales</taxon>
        <taxon>Glomeraceae</taxon>
        <taxon>Rhizophagus</taxon>
    </lineage>
</organism>
<dbReference type="InterPro" id="IPR031127">
    <property type="entry name" value="E3_UB_ligase_RBR"/>
</dbReference>
<reference evidence="10 11" key="1">
    <citation type="submission" date="2014-02" db="EMBL/GenBank/DDBJ databases">
        <title>Single nucleus genome sequencing reveals high similarity among nuclei of an endomycorrhizal fungus.</title>
        <authorList>
            <person name="Lin K."/>
            <person name="Geurts R."/>
            <person name="Zhang Z."/>
            <person name="Limpens E."/>
            <person name="Saunders D.G."/>
            <person name="Mu D."/>
            <person name="Pang E."/>
            <person name="Cao H."/>
            <person name="Cha H."/>
            <person name="Lin T."/>
            <person name="Zhou Q."/>
            <person name="Shang Y."/>
            <person name="Li Y."/>
            <person name="Ivanov S."/>
            <person name="Sharma T."/>
            <person name="Velzen R.V."/>
            <person name="Ruijter N.D."/>
            <person name="Aanen D.K."/>
            <person name="Win J."/>
            <person name="Kamoun S."/>
            <person name="Bisseling T."/>
            <person name="Huang S."/>
        </authorList>
    </citation>
    <scope>NUCLEOTIDE SEQUENCE [LARGE SCALE GENOMIC DNA]</scope>
    <source>
        <strain evidence="11">DAOM197198w</strain>
    </source>
</reference>
<dbReference type="InterPro" id="IPR002867">
    <property type="entry name" value="IBR_dom"/>
</dbReference>
<dbReference type="PROSITE" id="PS51873">
    <property type="entry name" value="TRIAD"/>
    <property type="match status" value="1"/>
</dbReference>
<dbReference type="HOGENOM" id="CLU_057738_2_0_1"/>
<proteinExistence type="predicted"/>
<dbReference type="OMA" id="KCSHFYC"/>
<keyword evidence="7" id="KW-0833">Ubl conjugation pathway</keyword>
<evidence type="ECO:0000256" key="4">
    <source>
        <dbReference type="ARBA" id="ARBA00022723"/>
    </source>
</evidence>
<comment type="caution">
    <text evidence="10">The sequence shown here is derived from an EMBL/GenBank/DDBJ whole genome shotgun (WGS) entry which is preliminary data.</text>
</comment>
<dbReference type="Pfam" id="PF01485">
    <property type="entry name" value="IBR"/>
    <property type="match status" value="2"/>
</dbReference>
<evidence type="ECO:0000313" key="10">
    <source>
        <dbReference type="EMBL" id="EXX68544.1"/>
    </source>
</evidence>
<accession>A0A015KLY2</accession>
<name>A0A015KLY2_RHIIW</name>
<dbReference type="GO" id="GO:0016567">
    <property type="term" value="P:protein ubiquitination"/>
    <property type="evidence" value="ECO:0007669"/>
    <property type="project" value="InterPro"/>
</dbReference>
<evidence type="ECO:0000256" key="1">
    <source>
        <dbReference type="ARBA" id="ARBA00001798"/>
    </source>
</evidence>
<dbReference type="STRING" id="1432141.A0A015KLY2"/>
<dbReference type="SMART" id="SM00647">
    <property type="entry name" value="IBR"/>
    <property type="match status" value="2"/>
</dbReference>
<dbReference type="EC" id="2.3.2.31" evidence="2"/>
<keyword evidence="4" id="KW-0479">Metal-binding</keyword>
<comment type="catalytic activity">
    <reaction evidence="1">
        <text>[E2 ubiquitin-conjugating enzyme]-S-ubiquitinyl-L-cysteine + [acceptor protein]-L-lysine = [E2 ubiquitin-conjugating enzyme]-L-cysteine + [acceptor protein]-N(6)-ubiquitinyl-L-lysine.</text>
        <dbReference type="EC" id="2.3.2.31"/>
    </reaction>
</comment>
<dbReference type="EMBL" id="JEMT01017254">
    <property type="protein sequence ID" value="EXX68544.1"/>
    <property type="molecule type" value="Genomic_DNA"/>
</dbReference>
<dbReference type="Gene3D" id="3.30.40.10">
    <property type="entry name" value="Zinc/RING finger domain, C3HC4 (zinc finger)"/>
    <property type="match status" value="1"/>
</dbReference>
<dbReference type="Proteomes" id="UP000022910">
    <property type="component" value="Unassembled WGS sequence"/>
</dbReference>
<evidence type="ECO:0000256" key="2">
    <source>
        <dbReference type="ARBA" id="ARBA00012251"/>
    </source>
</evidence>
<keyword evidence="5" id="KW-0677">Repeat</keyword>
<evidence type="ECO:0000256" key="7">
    <source>
        <dbReference type="ARBA" id="ARBA00022786"/>
    </source>
</evidence>
<keyword evidence="3" id="KW-0808">Transferase</keyword>
<dbReference type="GO" id="GO:0008270">
    <property type="term" value="F:zinc ion binding"/>
    <property type="evidence" value="ECO:0007669"/>
    <property type="project" value="UniProtKB-KW"/>
</dbReference>
<protein>
    <recommendedName>
        <fullName evidence="2">RBR-type E3 ubiquitin transferase</fullName>
        <ecNumber evidence="2">2.3.2.31</ecNumber>
    </recommendedName>
</protein>
<dbReference type="AlphaFoldDB" id="A0A015KLY2"/>
<feature type="domain" description="RING-type" evidence="9">
    <location>
        <begin position="2"/>
        <end position="203"/>
    </location>
</feature>
<gene>
    <name evidence="10" type="ORF">RirG_104180</name>
</gene>
<evidence type="ECO:0000256" key="8">
    <source>
        <dbReference type="ARBA" id="ARBA00022833"/>
    </source>
</evidence>
<dbReference type="GO" id="GO:0061630">
    <property type="term" value="F:ubiquitin protein ligase activity"/>
    <property type="evidence" value="ECO:0007669"/>
    <property type="project" value="UniProtKB-EC"/>
</dbReference>
<dbReference type="PANTHER" id="PTHR11685">
    <property type="entry name" value="RBR FAMILY RING FINGER AND IBR DOMAIN-CONTAINING"/>
    <property type="match status" value="1"/>
</dbReference>
<evidence type="ECO:0000256" key="3">
    <source>
        <dbReference type="ARBA" id="ARBA00022679"/>
    </source>
</evidence>
<dbReference type="OrthoDB" id="1431934at2759"/>
<dbReference type="InterPro" id="IPR013083">
    <property type="entry name" value="Znf_RING/FYVE/PHD"/>
</dbReference>
<evidence type="ECO:0000256" key="5">
    <source>
        <dbReference type="ARBA" id="ARBA00022737"/>
    </source>
</evidence>
<keyword evidence="11" id="KW-1185">Reference proteome</keyword>
<dbReference type="SUPFAM" id="SSF57850">
    <property type="entry name" value="RING/U-box"/>
    <property type="match status" value="3"/>
</dbReference>
<evidence type="ECO:0000259" key="9">
    <source>
        <dbReference type="PROSITE" id="PS51873"/>
    </source>
</evidence>